<evidence type="ECO:0000313" key="12">
    <source>
        <dbReference type="EMBL" id="GAB60835.1"/>
    </source>
</evidence>
<dbReference type="STRING" id="247490.KSU1_A0068"/>
<keyword evidence="4" id="KW-0479">Metal-binding</keyword>
<organism evidence="12 13">
    <name type="scientific">Candidatus Jettenia caeni</name>
    <dbReference type="NCBI Taxonomy" id="247490"/>
    <lineage>
        <taxon>Bacteria</taxon>
        <taxon>Pseudomonadati</taxon>
        <taxon>Planctomycetota</taxon>
        <taxon>Candidatus Brocadiia</taxon>
        <taxon>Candidatus Brocadiales</taxon>
        <taxon>Candidatus Brocadiaceae</taxon>
        <taxon>Candidatus Jettenia</taxon>
    </lineage>
</organism>
<dbReference type="GO" id="GO:0016743">
    <property type="term" value="F:carboxyl- or carbamoyltransferase activity"/>
    <property type="evidence" value="ECO:0007669"/>
    <property type="project" value="UniProtKB-UniRule"/>
</dbReference>
<dbReference type="InterPro" id="IPR051060">
    <property type="entry name" value="Carbamoyltrans_HypF-like"/>
</dbReference>
<evidence type="ECO:0000256" key="3">
    <source>
        <dbReference type="ARBA" id="ARBA00022598"/>
    </source>
</evidence>
<evidence type="ECO:0000256" key="1">
    <source>
        <dbReference type="ARBA" id="ARBA00004711"/>
    </source>
</evidence>
<keyword evidence="6" id="KW-0862">Zinc</keyword>
<dbReference type="PROSITE" id="PS51163">
    <property type="entry name" value="YRDC"/>
    <property type="match status" value="1"/>
</dbReference>
<dbReference type="InterPro" id="IPR017968">
    <property type="entry name" value="Acylphosphatase_CS"/>
</dbReference>
<dbReference type="PROSITE" id="PS00150">
    <property type="entry name" value="ACYLPHOSPHATASE_1"/>
    <property type="match status" value="1"/>
</dbReference>
<dbReference type="PANTHER" id="PTHR42959">
    <property type="entry name" value="CARBAMOYLTRANSFERASE"/>
    <property type="match status" value="1"/>
</dbReference>
<evidence type="ECO:0000256" key="9">
    <source>
        <dbReference type="PROSITE-ProRule" id="PRU00520"/>
    </source>
</evidence>
<keyword evidence="9" id="KW-0378">Hydrolase</keyword>
<dbReference type="SUPFAM" id="SSF54975">
    <property type="entry name" value="Acylphosphatase/BLUF domain-like"/>
    <property type="match status" value="1"/>
</dbReference>
<feature type="domain" description="YrdC-like" evidence="11">
    <location>
        <begin position="216"/>
        <end position="426"/>
    </location>
</feature>
<dbReference type="InterPro" id="IPR041440">
    <property type="entry name" value="HypF_C"/>
</dbReference>
<gene>
    <name evidence="12" type="ORF">KSU1_A0068</name>
</gene>
<dbReference type="InterPro" id="IPR004421">
    <property type="entry name" value="Carbamoyltransferase_HypF"/>
</dbReference>
<comment type="pathway">
    <text evidence="1">Protein modification; [NiFe] hydrogenase maturation.</text>
</comment>
<protein>
    <recommendedName>
        <fullName evidence="8">Carbamoyltransferase</fullName>
        <ecNumber evidence="8">6.2.-.-</ecNumber>
    </recommendedName>
</protein>
<dbReference type="InterPro" id="IPR055128">
    <property type="entry name" value="HypF_C_2"/>
</dbReference>
<feature type="domain" description="Acylphosphatase-like" evidence="10">
    <location>
        <begin position="4"/>
        <end position="89"/>
    </location>
</feature>
<comment type="caution">
    <text evidence="12">The sequence shown here is derived from an EMBL/GenBank/DDBJ whole genome shotgun (WGS) entry which is preliminary data.</text>
</comment>
<dbReference type="EMBL" id="BAFH01000001">
    <property type="protein sequence ID" value="GAB60835.1"/>
    <property type="molecule type" value="Genomic_DNA"/>
</dbReference>
<name>I3IGJ0_9BACT</name>
<dbReference type="eggNOG" id="COG0068">
    <property type="taxonomic scope" value="Bacteria"/>
</dbReference>
<dbReference type="Gene3D" id="3.30.420.360">
    <property type="match status" value="1"/>
</dbReference>
<evidence type="ECO:0000259" key="11">
    <source>
        <dbReference type="PROSITE" id="PS51163"/>
    </source>
</evidence>
<dbReference type="InterPro" id="IPR001792">
    <property type="entry name" value="Acylphosphatase-like_dom"/>
</dbReference>
<evidence type="ECO:0000313" key="13">
    <source>
        <dbReference type="Proteomes" id="UP000002985"/>
    </source>
</evidence>
<feature type="active site" evidence="9">
    <location>
        <position position="19"/>
    </location>
</feature>
<dbReference type="Pfam" id="PF22521">
    <property type="entry name" value="HypF_C_2"/>
    <property type="match status" value="1"/>
</dbReference>
<keyword evidence="3" id="KW-0436">Ligase</keyword>
<keyword evidence="13" id="KW-1185">Reference proteome</keyword>
<dbReference type="GO" id="GO:0003725">
    <property type="term" value="F:double-stranded RNA binding"/>
    <property type="evidence" value="ECO:0007669"/>
    <property type="project" value="InterPro"/>
</dbReference>
<sequence length="806" mass="91338">MVNHIKIHITGIVQGVGFRPFIYNLAHKYNLKGFCLNDSHGLLIEVQGEMIDTFIQEIKACPPPLSRIEEFTVHTVHSKKIYKDFIIRKSLSCEGGFTLISPDIATCQDCLRELFDPNDRRYCYPFINCTNCGPRYSIIEDVPYDRFRTTMAPFRMCTVCEREYHDTTNRRFHAQPNACSKCGPKVWLERGRQKIEGRDTDNYKSQNHTSEILTNFDAIQKSIALLKSGAILAIKGLGGFHLVCDAVNHDAVKRLRERKRRSNKPFALMAPNSKVIKSFCSVSEKEGEILEGRIRPIVILKKDLSSTISEEVAPYSKNLGVMLPYTPLHHLLFGSEEIKFIALVMTSGNQSEEPIVISNDDALERLSSIADFFLLHDRGISMRIDDSVVREKKPGEIANVSIEIPHGKSETQKLKSQTLVIRRARGFVPEPIDPGEELEEILAFGAGLKSTFCLTKGKKAILSQHIGDLQNYDTLEFFKESLKNLKNSFRISPQILAHDLHPDYLSTRFALEYATQINIPHTRIIPVQHHHAHIVSCMAEHHLNQEVIGVAFDGTGYGLDGNIWGGEFLIVNKGNFIRKAHFEYIPMPGSDKAIKEPWRMATAYLYHIFGDRMFETIPSFFKRFSTRDIDIIATMIKKRLHCPLTSSVGRLFDALSSLLRIRDRITFEGEAAIELEMMADCCDEKELRSYPFQIICGKPRSIDLKPLIKSCIEDLNSGIEASLISFNFHYTLAKIVVKISNILREEHGIRDVVLSGGVFQNKLLSDLTEGCLRKEGFIVWSHEQIPANDGGVSLGQAIVAWEKLKR</sequence>
<evidence type="ECO:0000256" key="4">
    <source>
        <dbReference type="ARBA" id="ARBA00022723"/>
    </source>
</evidence>
<dbReference type="Gene3D" id="3.30.110.120">
    <property type="match status" value="1"/>
</dbReference>
<dbReference type="Pfam" id="PF01300">
    <property type="entry name" value="Sua5_yciO_yrdC"/>
    <property type="match status" value="1"/>
</dbReference>
<dbReference type="UniPathway" id="UPA00335"/>
<dbReference type="SUPFAM" id="SSF55821">
    <property type="entry name" value="YrdC/RibB"/>
    <property type="match status" value="1"/>
</dbReference>
<comment type="catalytic activity">
    <reaction evidence="7">
        <text>C-terminal L-cysteinyl-[HypE protein] + carbamoyl phosphate + ATP + H2O = C-terminal S-carboxamide-L-cysteinyl-[HypE protein] + AMP + phosphate + diphosphate + H(+)</text>
        <dbReference type="Rhea" id="RHEA:55636"/>
        <dbReference type="Rhea" id="RHEA-COMP:14247"/>
        <dbReference type="Rhea" id="RHEA-COMP:14392"/>
        <dbReference type="ChEBI" id="CHEBI:15377"/>
        <dbReference type="ChEBI" id="CHEBI:15378"/>
        <dbReference type="ChEBI" id="CHEBI:30616"/>
        <dbReference type="ChEBI" id="CHEBI:33019"/>
        <dbReference type="ChEBI" id="CHEBI:43474"/>
        <dbReference type="ChEBI" id="CHEBI:58228"/>
        <dbReference type="ChEBI" id="CHEBI:76913"/>
        <dbReference type="ChEBI" id="CHEBI:139126"/>
        <dbReference type="ChEBI" id="CHEBI:456215"/>
    </reaction>
</comment>
<dbReference type="PANTHER" id="PTHR42959:SF1">
    <property type="entry name" value="CARBAMOYLTRANSFERASE HYPF"/>
    <property type="match status" value="1"/>
</dbReference>
<evidence type="ECO:0000256" key="8">
    <source>
        <dbReference type="PIRNR" id="PIRNR006256"/>
    </source>
</evidence>
<keyword evidence="5" id="KW-0863">Zinc-finger</keyword>
<evidence type="ECO:0000256" key="7">
    <source>
        <dbReference type="ARBA" id="ARBA00048220"/>
    </source>
</evidence>
<dbReference type="Proteomes" id="UP000002985">
    <property type="component" value="Unassembled WGS sequence"/>
</dbReference>
<dbReference type="Pfam" id="PF07503">
    <property type="entry name" value="zf-HYPF"/>
    <property type="match status" value="2"/>
</dbReference>
<dbReference type="OrthoDB" id="9808093at2"/>
<dbReference type="FunFam" id="3.30.420.40:FF:000124">
    <property type="entry name" value="Carbamoyltransferase HypF"/>
    <property type="match status" value="1"/>
</dbReference>
<dbReference type="NCBIfam" id="TIGR00143">
    <property type="entry name" value="hypF"/>
    <property type="match status" value="1"/>
</dbReference>
<dbReference type="Gene3D" id="3.30.420.40">
    <property type="match status" value="1"/>
</dbReference>
<dbReference type="PROSITE" id="PS51160">
    <property type="entry name" value="ACYLPHOSPHATASE_3"/>
    <property type="match status" value="1"/>
</dbReference>
<dbReference type="GO" id="GO:0003998">
    <property type="term" value="F:acylphosphatase activity"/>
    <property type="evidence" value="ECO:0007669"/>
    <property type="project" value="UniProtKB-EC"/>
</dbReference>
<dbReference type="InterPro" id="IPR043129">
    <property type="entry name" value="ATPase_NBD"/>
</dbReference>
<dbReference type="Pfam" id="PF00708">
    <property type="entry name" value="Acylphosphatase"/>
    <property type="match status" value="1"/>
</dbReference>
<dbReference type="PIRSF" id="PIRSF006256">
    <property type="entry name" value="CMPcnvr_hdrg_mat"/>
    <property type="match status" value="1"/>
</dbReference>
<evidence type="ECO:0000256" key="5">
    <source>
        <dbReference type="ARBA" id="ARBA00022771"/>
    </source>
</evidence>
<dbReference type="InterPro" id="IPR017945">
    <property type="entry name" value="DHBP_synth_RibB-like_a/b_dom"/>
</dbReference>
<evidence type="ECO:0000256" key="6">
    <source>
        <dbReference type="ARBA" id="ARBA00022833"/>
    </source>
</evidence>
<comment type="catalytic activity">
    <reaction evidence="9">
        <text>an acyl phosphate + H2O = a carboxylate + phosphate + H(+)</text>
        <dbReference type="Rhea" id="RHEA:14965"/>
        <dbReference type="ChEBI" id="CHEBI:15377"/>
        <dbReference type="ChEBI" id="CHEBI:15378"/>
        <dbReference type="ChEBI" id="CHEBI:29067"/>
        <dbReference type="ChEBI" id="CHEBI:43474"/>
        <dbReference type="ChEBI" id="CHEBI:59918"/>
        <dbReference type="EC" id="3.6.1.7"/>
    </reaction>
</comment>
<comment type="similarity">
    <text evidence="2 8">Belongs to the carbamoyltransferase HypF family.</text>
</comment>
<evidence type="ECO:0000259" key="10">
    <source>
        <dbReference type="PROSITE" id="PS51160"/>
    </source>
</evidence>
<dbReference type="InterPro" id="IPR011125">
    <property type="entry name" value="Znf_HypF"/>
</dbReference>
<dbReference type="Pfam" id="PF17788">
    <property type="entry name" value="HypF_C"/>
    <property type="match status" value="1"/>
</dbReference>
<feature type="active site" evidence="9">
    <location>
        <position position="37"/>
    </location>
</feature>
<evidence type="ECO:0000256" key="2">
    <source>
        <dbReference type="ARBA" id="ARBA00008097"/>
    </source>
</evidence>
<dbReference type="Gene3D" id="3.90.870.50">
    <property type="match status" value="1"/>
</dbReference>
<accession>I3IGJ0</accession>
<dbReference type="GO" id="GO:0051604">
    <property type="term" value="P:protein maturation"/>
    <property type="evidence" value="ECO:0007669"/>
    <property type="project" value="TreeGrafter"/>
</dbReference>
<dbReference type="SUPFAM" id="SSF53067">
    <property type="entry name" value="Actin-like ATPase domain"/>
    <property type="match status" value="1"/>
</dbReference>
<dbReference type="InterPro" id="IPR036046">
    <property type="entry name" value="Acylphosphatase-like_dom_sf"/>
</dbReference>
<dbReference type="GO" id="GO:0008270">
    <property type="term" value="F:zinc ion binding"/>
    <property type="evidence" value="ECO:0007669"/>
    <property type="project" value="UniProtKB-KW"/>
</dbReference>
<reference evidence="12 13" key="1">
    <citation type="journal article" date="2012" name="FEBS Lett.">
        <title>Anammox organism KSU-1 expresses a NirK-type copper-containing nitrite reductase instead of a NirS-type with cytochrome cd1.</title>
        <authorList>
            <person name="Hira D."/>
            <person name="Toh H."/>
            <person name="Migita C.T."/>
            <person name="Okubo H."/>
            <person name="Nishiyama T."/>
            <person name="Hattori M."/>
            <person name="Furukawa K."/>
            <person name="Fujii T."/>
        </authorList>
    </citation>
    <scope>NUCLEOTIDE SEQUENCE [LARGE SCALE GENOMIC DNA]</scope>
</reference>
<dbReference type="EC" id="6.2.-.-" evidence="8"/>
<proteinExistence type="inferred from homology"/>
<dbReference type="AlphaFoldDB" id="I3IGJ0"/>
<dbReference type="GO" id="GO:0016874">
    <property type="term" value="F:ligase activity"/>
    <property type="evidence" value="ECO:0007669"/>
    <property type="project" value="UniProtKB-UniRule"/>
</dbReference>
<dbReference type="InterPro" id="IPR006070">
    <property type="entry name" value="Sua5-like_dom"/>
</dbReference>